<evidence type="ECO:0000256" key="4">
    <source>
        <dbReference type="ARBA" id="ARBA00022679"/>
    </source>
</evidence>
<dbReference type="Pfam" id="PF04101">
    <property type="entry name" value="Glyco_tran_28_C"/>
    <property type="match status" value="1"/>
</dbReference>
<sequence>MRVVLTGAGGGHFYPLIAVAERIKKEAENQKIIDADIYFLSDKEYNKKLLEDKKIKFVKIPAGKLRLYFSFKNFFDPFKSFFGFFVALFQLFKIYPDVVFAKGGYASMPVVFAAKLLFIPIIVHESDSAPGRSNLLAAKLAKRVAVSYANAVKYFNVKKTAFTGQPIMQEYLPTKIQIEKKLLDTKNNIIHSENQRKNILVIGGSQGSEIINNTVLEALPELLEKYNIIHQVGDNNLKAVEIASEVLLKNNPNRENYHFFPFGELSKYYESADLCITRAGSTLFELSAWGIPSLIIPITNSNNNHQMINAYIFEKAGCSVVIEEINLKRNILVNTVENILDNKEKYTTLQYNNIENFKFGAAEYIAKEIVKIGISHNY</sequence>
<keyword evidence="7" id="KW-0472">Membrane</keyword>
<dbReference type="AlphaFoldDB" id="A0A644T645"/>
<evidence type="ECO:0000256" key="5">
    <source>
        <dbReference type="ARBA" id="ARBA00022960"/>
    </source>
</evidence>
<dbReference type="Gene3D" id="3.40.50.2000">
    <property type="entry name" value="Glycogen Phosphorylase B"/>
    <property type="match status" value="2"/>
</dbReference>
<dbReference type="GO" id="GO:0009252">
    <property type="term" value="P:peptidoglycan biosynthetic process"/>
    <property type="evidence" value="ECO:0007669"/>
    <property type="project" value="UniProtKB-KW"/>
</dbReference>
<dbReference type="GO" id="GO:0008360">
    <property type="term" value="P:regulation of cell shape"/>
    <property type="evidence" value="ECO:0007669"/>
    <property type="project" value="UniProtKB-KW"/>
</dbReference>
<dbReference type="GO" id="GO:0051301">
    <property type="term" value="P:cell division"/>
    <property type="evidence" value="ECO:0007669"/>
    <property type="project" value="UniProtKB-KW"/>
</dbReference>
<gene>
    <name evidence="12" type="primary">murG_6</name>
    <name evidence="12" type="ORF">SDC9_07860</name>
</gene>
<dbReference type="EMBL" id="VSSQ01000017">
    <property type="protein sequence ID" value="MPL62249.1"/>
    <property type="molecule type" value="Genomic_DNA"/>
</dbReference>
<feature type="domain" description="Glycosyltransferase family 28 N-terminal" evidence="10">
    <location>
        <begin position="4"/>
        <end position="145"/>
    </location>
</feature>
<keyword evidence="3 12" id="KW-0328">Glycosyltransferase</keyword>
<evidence type="ECO:0000256" key="8">
    <source>
        <dbReference type="ARBA" id="ARBA00023306"/>
    </source>
</evidence>
<dbReference type="PANTHER" id="PTHR21015:SF27">
    <property type="entry name" value="UDP-N-ACETYLGLUCOSAMINE--N-ACETYLMURAMYL-(PENTAPEPTIDE) PYROPHOSPHORYL-UNDECAPRENOL N-ACETYLGLUCOSAMINE TRANSFERASE"/>
    <property type="match status" value="1"/>
</dbReference>
<evidence type="ECO:0000256" key="1">
    <source>
        <dbReference type="ARBA" id="ARBA00022475"/>
    </source>
</evidence>
<keyword evidence="8" id="KW-0131">Cell cycle</keyword>
<evidence type="ECO:0000259" key="11">
    <source>
        <dbReference type="Pfam" id="PF04101"/>
    </source>
</evidence>
<keyword evidence="4 12" id="KW-0808">Transferase</keyword>
<proteinExistence type="inferred from homology"/>
<accession>A0A644T645</accession>
<protein>
    <submittedName>
        <fullName evidence="12">UDP-N-acetylglucosamine--N-acetylmuramyl-(Pentapeptide) pyrophosphoryl-undecaprenol N-acetylglucosamine transferase</fullName>
        <ecNumber evidence="12">2.4.1.227</ecNumber>
    </submittedName>
</protein>
<feature type="domain" description="Glycosyl transferase family 28 C-terminal" evidence="11">
    <location>
        <begin position="199"/>
        <end position="357"/>
    </location>
</feature>
<dbReference type="HAMAP" id="MF_00033">
    <property type="entry name" value="MurG"/>
    <property type="match status" value="1"/>
</dbReference>
<dbReference type="InterPro" id="IPR006009">
    <property type="entry name" value="GlcNAc_MurG"/>
</dbReference>
<keyword evidence="6" id="KW-0573">Peptidoglycan synthesis</keyword>
<evidence type="ECO:0000259" key="10">
    <source>
        <dbReference type="Pfam" id="PF03033"/>
    </source>
</evidence>
<evidence type="ECO:0000256" key="9">
    <source>
        <dbReference type="ARBA" id="ARBA00023316"/>
    </source>
</evidence>
<name>A0A644T645_9ZZZZ</name>
<keyword evidence="9" id="KW-0961">Cell wall biogenesis/degradation</keyword>
<dbReference type="Pfam" id="PF03033">
    <property type="entry name" value="Glyco_transf_28"/>
    <property type="match status" value="1"/>
</dbReference>
<keyword evidence="1" id="KW-1003">Cell membrane</keyword>
<dbReference type="EC" id="2.4.1.227" evidence="12"/>
<keyword evidence="2" id="KW-0132">Cell division</keyword>
<dbReference type="CDD" id="cd03785">
    <property type="entry name" value="GT28_MurG"/>
    <property type="match status" value="1"/>
</dbReference>
<evidence type="ECO:0000256" key="6">
    <source>
        <dbReference type="ARBA" id="ARBA00022984"/>
    </source>
</evidence>
<comment type="caution">
    <text evidence="12">The sequence shown here is derived from an EMBL/GenBank/DDBJ whole genome shotgun (WGS) entry which is preliminary data.</text>
</comment>
<organism evidence="12">
    <name type="scientific">bioreactor metagenome</name>
    <dbReference type="NCBI Taxonomy" id="1076179"/>
    <lineage>
        <taxon>unclassified sequences</taxon>
        <taxon>metagenomes</taxon>
        <taxon>ecological metagenomes</taxon>
    </lineage>
</organism>
<dbReference type="InterPro" id="IPR007235">
    <property type="entry name" value="Glyco_trans_28_C"/>
</dbReference>
<keyword evidence="5" id="KW-0133">Cell shape</keyword>
<reference evidence="12" key="1">
    <citation type="submission" date="2019-08" db="EMBL/GenBank/DDBJ databases">
        <authorList>
            <person name="Kucharzyk K."/>
            <person name="Murdoch R.W."/>
            <person name="Higgins S."/>
            <person name="Loffler F."/>
        </authorList>
    </citation>
    <scope>NUCLEOTIDE SEQUENCE</scope>
</reference>
<dbReference type="GO" id="GO:0071555">
    <property type="term" value="P:cell wall organization"/>
    <property type="evidence" value="ECO:0007669"/>
    <property type="project" value="UniProtKB-KW"/>
</dbReference>
<evidence type="ECO:0000256" key="7">
    <source>
        <dbReference type="ARBA" id="ARBA00023136"/>
    </source>
</evidence>
<dbReference type="PANTHER" id="PTHR21015">
    <property type="entry name" value="UDP-N-ACETYLGLUCOSAMINE--N-ACETYLMURAMYL-(PENTAPEPTIDE) PYROPHOSPHORYL-UNDECAPRENOL N-ACETYLGLUCOSAMINE TRANSFERASE 1"/>
    <property type="match status" value="1"/>
</dbReference>
<dbReference type="GO" id="GO:0050511">
    <property type="term" value="F:undecaprenyldiphospho-muramoylpentapeptide beta-N-acetylglucosaminyltransferase activity"/>
    <property type="evidence" value="ECO:0007669"/>
    <property type="project" value="InterPro"/>
</dbReference>
<dbReference type="GO" id="GO:0005975">
    <property type="term" value="P:carbohydrate metabolic process"/>
    <property type="evidence" value="ECO:0007669"/>
    <property type="project" value="InterPro"/>
</dbReference>
<evidence type="ECO:0000256" key="2">
    <source>
        <dbReference type="ARBA" id="ARBA00022618"/>
    </source>
</evidence>
<dbReference type="SUPFAM" id="SSF53756">
    <property type="entry name" value="UDP-Glycosyltransferase/glycogen phosphorylase"/>
    <property type="match status" value="1"/>
</dbReference>
<evidence type="ECO:0000313" key="12">
    <source>
        <dbReference type="EMBL" id="MPL62249.1"/>
    </source>
</evidence>
<evidence type="ECO:0000256" key="3">
    <source>
        <dbReference type="ARBA" id="ARBA00022676"/>
    </source>
</evidence>
<dbReference type="InterPro" id="IPR004276">
    <property type="entry name" value="GlycoTrans_28_N"/>
</dbReference>